<dbReference type="SUPFAM" id="SSF55729">
    <property type="entry name" value="Acyl-CoA N-acyltransferases (Nat)"/>
    <property type="match status" value="1"/>
</dbReference>
<comment type="caution">
    <text evidence="2">The sequence shown here is derived from an EMBL/GenBank/DDBJ whole genome shotgun (WGS) entry which is preliminary data.</text>
</comment>
<evidence type="ECO:0000313" key="2">
    <source>
        <dbReference type="EMBL" id="NMO77493.1"/>
    </source>
</evidence>
<evidence type="ECO:0000313" key="3">
    <source>
        <dbReference type="Proteomes" id="UP000588491"/>
    </source>
</evidence>
<dbReference type="GO" id="GO:0005737">
    <property type="term" value="C:cytoplasm"/>
    <property type="evidence" value="ECO:0007669"/>
    <property type="project" value="TreeGrafter"/>
</dbReference>
<dbReference type="InterPro" id="IPR000182">
    <property type="entry name" value="GNAT_dom"/>
</dbReference>
<keyword evidence="2" id="KW-0808">Transferase</keyword>
<dbReference type="InterPro" id="IPR051531">
    <property type="entry name" value="N-acetyltransferase"/>
</dbReference>
<dbReference type="InterPro" id="IPR016181">
    <property type="entry name" value="Acyl_CoA_acyltransferase"/>
</dbReference>
<dbReference type="Proteomes" id="UP000588491">
    <property type="component" value="Unassembled WGS sequence"/>
</dbReference>
<organism evidence="2 3">
    <name type="scientific">Niallia alba</name>
    <dbReference type="NCBI Taxonomy" id="2729105"/>
    <lineage>
        <taxon>Bacteria</taxon>
        <taxon>Bacillati</taxon>
        <taxon>Bacillota</taxon>
        <taxon>Bacilli</taxon>
        <taxon>Bacillales</taxon>
        <taxon>Bacillaceae</taxon>
        <taxon>Niallia</taxon>
    </lineage>
</organism>
<name>A0A7Y0PM07_9BACI</name>
<gene>
    <name evidence="2" type="ORF">HHU08_10845</name>
</gene>
<dbReference type="PROSITE" id="PS51186">
    <property type="entry name" value="GNAT"/>
    <property type="match status" value="1"/>
</dbReference>
<dbReference type="Pfam" id="PF13302">
    <property type="entry name" value="Acetyltransf_3"/>
    <property type="match status" value="1"/>
</dbReference>
<protein>
    <submittedName>
        <fullName evidence="2">GNAT family N-acetyltransferase</fullName>
    </submittedName>
</protein>
<dbReference type="CDD" id="cd04301">
    <property type="entry name" value="NAT_SF"/>
    <property type="match status" value="1"/>
</dbReference>
<feature type="domain" description="N-acetyltransferase" evidence="1">
    <location>
        <begin position="50"/>
        <end position="214"/>
    </location>
</feature>
<keyword evidence="3" id="KW-1185">Reference proteome</keyword>
<dbReference type="AlphaFoldDB" id="A0A7Y0PM07"/>
<dbReference type="Gene3D" id="3.40.630.30">
    <property type="match status" value="1"/>
</dbReference>
<accession>A0A7Y0PM07</accession>
<dbReference type="EMBL" id="JABBPK010000001">
    <property type="protein sequence ID" value="NMO77493.1"/>
    <property type="molecule type" value="Genomic_DNA"/>
</dbReference>
<dbReference type="GO" id="GO:0008999">
    <property type="term" value="F:protein-N-terminal-alanine acetyltransferase activity"/>
    <property type="evidence" value="ECO:0007669"/>
    <property type="project" value="TreeGrafter"/>
</dbReference>
<sequence>MLNFFQLPRSRLVAFLSSWRTRPPTRQKGYLFSHKHFTHTTFPIIETERLRLRNVTSEDAKDMFTYLSDQEVVQHMGLEPYKSVEDVLEEIDWYKSIWEKGTGIRWCITLKNEDTVIGSCGFLNRQPKHYKSEIGYELSRKYWGQGIAGEALEAVLAYGFQHLNLERIEALIEPLNISSQKLVEKHGFLREGLLRHYEYTCGKFDDLYMYSILKGDFKD</sequence>
<dbReference type="PANTHER" id="PTHR43792:SF9">
    <property type="entry name" value="RIBOSOMAL-PROTEIN-ALANINE ACETYLTRANSFERASE"/>
    <property type="match status" value="1"/>
</dbReference>
<reference evidence="2 3" key="1">
    <citation type="submission" date="2020-04" db="EMBL/GenBank/DDBJ databases">
        <title>Bacillus sp. UniB3 isolated from commercial digestive syrup.</title>
        <authorList>
            <person name="Thorat V."/>
            <person name="Kirdat K."/>
            <person name="Tiwarekar B."/>
            <person name="Yadav A."/>
        </authorList>
    </citation>
    <scope>NUCLEOTIDE SEQUENCE [LARGE SCALE GENOMIC DNA]</scope>
    <source>
        <strain evidence="2 3">UniB3</strain>
    </source>
</reference>
<proteinExistence type="predicted"/>
<evidence type="ECO:0000259" key="1">
    <source>
        <dbReference type="PROSITE" id="PS51186"/>
    </source>
</evidence>
<dbReference type="PANTHER" id="PTHR43792">
    <property type="entry name" value="GNAT FAMILY, PUTATIVE (AFU_ORTHOLOGUE AFUA_3G00765)-RELATED-RELATED"/>
    <property type="match status" value="1"/>
</dbReference>